<accession>A0A532V5S0</accession>
<evidence type="ECO:0000313" key="3">
    <source>
        <dbReference type="Proteomes" id="UP000319619"/>
    </source>
</evidence>
<dbReference type="PANTHER" id="PTHR45947:SF3">
    <property type="entry name" value="SULFOQUINOVOSYL TRANSFERASE SQD2"/>
    <property type="match status" value="1"/>
</dbReference>
<proteinExistence type="predicted"/>
<feature type="domain" description="DUF1972" evidence="1">
    <location>
        <begin position="5"/>
        <end position="172"/>
    </location>
</feature>
<dbReference type="PANTHER" id="PTHR45947">
    <property type="entry name" value="SULFOQUINOVOSYL TRANSFERASE SQD2"/>
    <property type="match status" value="1"/>
</dbReference>
<dbReference type="InterPro" id="IPR050194">
    <property type="entry name" value="Glycosyltransferase_grp1"/>
</dbReference>
<dbReference type="InterPro" id="IPR015393">
    <property type="entry name" value="DUF1972"/>
</dbReference>
<sequence>MKIAFMGIRGIPASYSGFETFVEQTARRLVRRGHEVTVYNRSSFVPYRGKEYLGVRLVHLPTLATKHLDSIVHTFLCCIHAMFQKYNVVYICGVGNAPLAFILRIRKTKVIVNVDGADWKRDKWSRFARTYLRLCEPIATKSAHAVIADSKVIKKRYLDLFGINTLYIPYGANIRRYEGSDLLERFGLESRRYVLFVGRLVPENCAHTLIRAFKRVETDLKLVIVGDAPYSSGYKQSLIDSGGKNTVYTGYLFGEEYQEISSNAYLYVMASGVDGTRPVLLDQMAFGNAILTRNTPANMEVVGDSAMNFADINDEEDLAIKLQYLSDHAEEVIALRAAAEDRVKEKYSWERVTDKYELLYTDLQAGYPVNEIVRNLEEKIPSEPVRKTAAPVEITHSVEEALDHE</sequence>
<protein>
    <submittedName>
        <fullName evidence="2">Glycosyl transferase family 1</fullName>
    </submittedName>
</protein>
<dbReference type="AlphaFoldDB" id="A0A532V5S0"/>
<keyword evidence="2" id="KW-0808">Transferase</keyword>
<organism evidence="2 3">
    <name type="scientific">candidate division LCP-89 bacterium B3_LCP</name>
    <dbReference type="NCBI Taxonomy" id="2012998"/>
    <lineage>
        <taxon>Bacteria</taxon>
        <taxon>Pseudomonadati</taxon>
        <taxon>Bacteria division LCP-89</taxon>
    </lineage>
</organism>
<comment type="caution">
    <text evidence="2">The sequence shown here is derived from an EMBL/GenBank/DDBJ whole genome shotgun (WGS) entry which is preliminary data.</text>
</comment>
<dbReference type="GO" id="GO:0016758">
    <property type="term" value="F:hexosyltransferase activity"/>
    <property type="evidence" value="ECO:0007669"/>
    <property type="project" value="TreeGrafter"/>
</dbReference>
<dbReference type="Pfam" id="PF09314">
    <property type="entry name" value="DUF1972"/>
    <property type="match status" value="1"/>
</dbReference>
<evidence type="ECO:0000313" key="2">
    <source>
        <dbReference type="EMBL" id="TKJ42541.1"/>
    </source>
</evidence>
<name>A0A532V5S0_UNCL8</name>
<dbReference type="EMBL" id="NJBN01000001">
    <property type="protein sequence ID" value="TKJ42541.1"/>
    <property type="molecule type" value="Genomic_DNA"/>
</dbReference>
<dbReference type="Proteomes" id="UP000319619">
    <property type="component" value="Unassembled WGS sequence"/>
</dbReference>
<reference evidence="2 3" key="1">
    <citation type="submission" date="2017-06" db="EMBL/GenBank/DDBJ databases">
        <title>Novel microbial phyla capable of carbon fixation and sulfur reduction in deep-sea sediments.</title>
        <authorList>
            <person name="Huang J."/>
            <person name="Baker B."/>
            <person name="Wang Y."/>
        </authorList>
    </citation>
    <scope>NUCLEOTIDE SEQUENCE [LARGE SCALE GENOMIC DNA]</scope>
    <source>
        <strain evidence="2">B3_LCP</strain>
    </source>
</reference>
<dbReference type="SUPFAM" id="SSF53756">
    <property type="entry name" value="UDP-Glycosyltransferase/glycogen phosphorylase"/>
    <property type="match status" value="1"/>
</dbReference>
<gene>
    <name evidence="2" type="ORF">CEE37_02305</name>
</gene>
<dbReference type="Pfam" id="PF13692">
    <property type="entry name" value="Glyco_trans_1_4"/>
    <property type="match status" value="1"/>
</dbReference>
<dbReference type="Gene3D" id="3.40.50.2000">
    <property type="entry name" value="Glycogen Phosphorylase B"/>
    <property type="match status" value="2"/>
</dbReference>
<evidence type="ECO:0000259" key="1">
    <source>
        <dbReference type="Pfam" id="PF09314"/>
    </source>
</evidence>